<feature type="domain" description="Polysaccharide lyase family 8 central" evidence="4">
    <location>
        <begin position="349"/>
        <end position="590"/>
    </location>
</feature>
<protein>
    <submittedName>
        <fullName evidence="7">Uncharacterized protein</fullName>
    </submittedName>
</protein>
<dbReference type="SUPFAM" id="SSF49863">
    <property type="entry name" value="Hyaluronate lyase-like, C-terminal domain"/>
    <property type="match status" value="1"/>
</dbReference>
<comment type="similarity">
    <text evidence="1">Belongs to the polysaccharide lyase 8 family.</text>
</comment>
<evidence type="ECO:0000256" key="2">
    <source>
        <dbReference type="ARBA" id="ARBA00022729"/>
    </source>
</evidence>
<dbReference type="OrthoDB" id="5980780at2759"/>
<dbReference type="Pfam" id="PF02278">
    <property type="entry name" value="Lyase_8"/>
    <property type="match status" value="1"/>
</dbReference>
<dbReference type="Gene3D" id="1.50.10.100">
    <property type="entry name" value="Chondroitin AC/alginate lyase"/>
    <property type="match status" value="1"/>
</dbReference>
<organism evidence="7 8">
    <name type="scientific">Rhizopus stolonifer</name>
    <name type="common">Rhizopus nigricans</name>
    <dbReference type="NCBI Taxonomy" id="4846"/>
    <lineage>
        <taxon>Eukaryota</taxon>
        <taxon>Fungi</taxon>
        <taxon>Fungi incertae sedis</taxon>
        <taxon>Mucoromycota</taxon>
        <taxon>Mucoromycotina</taxon>
        <taxon>Mucoromycetes</taxon>
        <taxon>Mucorales</taxon>
        <taxon>Mucorineae</taxon>
        <taxon>Rhizopodaceae</taxon>
        <taxon>Rhizopus</taxon>
    </lineage>
</organism>
<keyword evidence="8" id="KW-1185">Reference proteome</keyword>
<dbReference type="Pfam" id="PF08124">
    <property type="entry name" value="Lyase_8_N"/>
    <property type="match status" value="1"/>
</dbReference>
<dbReference type="Proteomes" id="UP000253551">
    <property type="component" value="Unassembled WGS sequence"/>
</dbReference>
<dbReference type="InterPro" id="IPR038970">
    <property type="entry name" value="Lyase_8"/>
</dbReference>
<evidence type="ECO:0000313" key="7">
    <source>
        <dbReference type="EMBL" id="RCI06146.1"/>
    </source>
</evidence>
<dbReference type="InterPro" id="IPR003159">
    <property type="entry name" value="Lyase_8_central_dom"/>
</dbReference>
<dbReference type="GO" id="GO:0016837">
    <property type="term" value="F:carbon-oxygen lyase activity, acting on polysaccharides"/>
    <property type="evidence" value="ECO:0007669"/>
    <property type="project" value="UniProtKB-ARBA"/>
</dbReference>
<evidence type="ECO:0000256" key="1">
    <source>
        <dbReference type="ARBA" id="ARBA00006699"/>
    </source>
</evidence>
<dbReference type="EMBL" id="PJQM01000219">
    <property type="protein sequence ID" value="RCI06146.1"/>
    <property type="molecule type" value="Genomic_DNA"/>
</dbReference>
<evidence type="ECO:0000259" key="6">
    <source>
        <dbReference type="Pfam" id="PF08124"/>
    </source>
</evidence>
<reference evidence="7 8" key="1">
    <citation type="journal article" date="2018" name="G3 (Bethesda)">
        <title>Phylogenetic and Phylogenomic Definition of Rhizopus Species.</title>
        <authorList>
            <person name="Gryganskyi A.P."/>
            <person name="Golan J."/>
            <person name="Dolatabadi S."/>
            <person name="Mondo S."/>
            <person name="Robb S."/>
            <person name="Idnurm A."/>
            <person name="Muszewska A."/>
            <person name="Steczkiewicz K."/>
            <person name="Masonjones S."/>
            <person name="Liao H.L."/>
            <person name="Gajdeczka M.T."/>
            <person name="Anike F."/>
            <person name="Vuek A."/>
            <person name="Anishchenko I.M."/>
            <person name="Voigt K."/>
            <person name="de Hoog G.S."/>
            <person name="Smith M.E."/>
            <person name="Heitman J."/>
            <person name="Vilgalys R."/>
            <person name="Stajich J.E."/>
        </authorList>
    </citation>
    <scope>NUCLEOTIDE SEQUENCE [LARGE SCALE GENOMIC DNA]</scope>
    <source>
        <strain evidence="7 8">LSU 92-RS-03</strain>
    </source>
</reference>
<dbReference type="InterPro" id="IPR004103">
    <property type="entry name" value="Lyase_8_C"/>
</dbReference>
<feature type="domain" description="Polysaccharide lyase 8 N-terminal alpha-helical" evidence="6">
    <location>
        <begin position="117"/>
        <end position="278"/>
    </location>
</feature>
<keyword evidence="2" id="KW-0732">Signal</keyword>
<dbReference type="AlphaFoldDB" id="A0A367KVC0"/>
<dbReference type="InterPro" id="IPR011013">
    <property type="entry name" value="Gal_mutarotase_sf_dom"/>
</dbReference>
<dbReference type="Pfam" id="PF02884">
    <property type="entry name" value="Lyase_8_C"/>
    <property type="match status" value="1"/>
</dbReference>
<dbReference type="Gene3D" id="2.60.220.10">
    <property type="entry name" value="Polysaccharide lyase family 8-like, C-terminal"/>
    <property type="match status" value="1"/>
</dbReference>
<keyword evidence="3" id="KW-0456">Lyase</keyword>
<dbReference type="PANTHER" id="PTHR38481:SF1">
    <property type="entry name" value="HYALURONATE LYASE"/>
    <property type="match status" value="1"/>
</dbReference>
<comment type="caution">
    <text evidence="7">The sequence shown here is derived from an EMBL/GenBank/DDBJ whole genome shotgun (WGS) entry which is preliminary data.</text>
</comment>
<dbReference type="InterPro" id="IPR012970">
    <property type="entry name" value="Lyase_8_alpha_N"/>
</dbReference>
<dbReference type="PANTHER" id="PTHR38481">
    <property type="entry name" value="HYALURONATE LYASE"/>
    <property type="match status" value="1"/>
</dbReference>
<dbReference type="SUPFAM" id="SSF74650">
    <property type="entry name" value="Galactose mutarotase-like"/>
    <property type="match status" value="1"/>
</dbReference>
<evidence type="ECO:0000259" key="4">
    <source>
        <dbReference type="Pfam" id="PF02278"/>
    </source>
</evidence>
<dbReference type="InterPro" id="IPR008929">
    <property type="entry name" value="Chondroitin_lyas"/>
</dbReference>
<dbReference type="GO" id="GO:0005576">
    <property type="term" value="C:extracellular region"/>
    <property type="evidence" value="ECO:0007669"/>
    <property type="project" value="InterPro"/>
</dbReference>
<dbReference type="GO" id="GO:0030246">
    <property type="term" value="F:carbohydrate binding"/>
    <property type="evidence" value="ECO:0007669"/>
    <property type="project" value="InterPro"/>
</dbReference>
<evidence type="ECO:0000256" key="3">
    <source>
        <dbReference type="ARBA" id="ARBA00023239"/>
    </source>
</evidence>
<dbReference type="GO" id="GO:0005975">
    <property type="term" value="P:carbohydrate metabolic process"/>
    <property type="evidence" value="ECO:0007669"/>
    <property type="project" value="InterPro"/>
</dbReference>
<accession>A0A367KVC0</accession>
<evidence type="ECO:0000259" key="5">
    <source>
        <dbReference type="Pfam" id="PF02884"/>
    </source>
</evidence>
<feature type="domain" description="Polysaccharide lyase family 8 C-terminal" evidence="5">
    <location>
        <begin position="607"/>
        <end position="674"/>
    </location>
</feature>
<proteinExistence type="inferred from homology"/>
<sequence>MTVRRINNIISHYNTSVKNAQKWANNLNDTTGTWPNINYLSGCDARVANWPAVGHLAKTLTVSIGYIKDKQDQLLLSKSHLALNYWLDHDFTEPDCVDRGGKKGSNCPCGTPGLWNRNWFDQEIGVPRLIGSICLVMMEELSESQIEKCNIIMSRAYERATRKPTNLTGANLLDVASIGISMGLLNRDSALLINALGIFYSGVKITDTLSGDGIQSDGSFMQHLGLLYNGNYGKDYINDLLSVFIETKNTNLMPSLDAQNAFETLLEGSEWMMIANTKLSKLLWQYSAIGRMVSFRYSDKQASGGIGINMNSVLDGIQGWESQENISRIANRLNGPISGVNQGELIGTRYFYNSDYLVHRTRSYVVTMKMYSSRTFNSECLNVQNPFGFHMSDGAIFNYLNGDEYRDIFAAWNWELVPGVTTDIGGTLLKCSKVKTKGKKSFVGGATDGNTGIVVFDYLNPINGHLSFKKTAFFFPSAYAIQIDQAKSINDSSPIVTVLDQRRRNGDFFINGQSEYASTFSQTQNVTSVWHDSTGYYFPKKQSVRIESVEKPSNWSSIGISQGYEKENLWTSYIEHQDASLIEYIVQPGILQDEFDSRQHLPIVLDSNTPQIYSAYSQQDETISIAFWSPGVYKVPWKSLSVSSDSPCVLIWTHVEKKIFRLTVADPSQQLHKINLTIELDQSISVSRTFDISSGTQAGKAMVQSIDFDAL</sequence>
<evidence type="ECO:0000313" key="8">
    <source>
        <dbReference type="Proteomes" id="UP000253551"/>
    </source>
</evidence>
<name>A0A367KVC0_RHIST</name>
<dbReference type="InterPro" id="IPR014718">
    <property type="entry name" value="GH-type_carb-bd"/>
</dbReference>
<dbReference type="SUPFAM" id="SSF48230">
    <property type="entry name" value="Chondroitin AC/alginate lyase"/>
    <property type="match status" value="1"/>
</dbReference>
<gene>
    <name evidence="7" type="ORF">CU098_013162</name>
</gene>
<dbReference type="Gene3D" id="2.70.98.10">
    <property type="match status" value="1"/>
</dbReference>
<dbReference type="InterPro" id="IPR011071">
    <property type="entry name" value="Lyase_8-like_C"/>
</dbReference>